<dbReference type="Gene3D" id="3.30.70.2390">
    <property type="match status" value="1"/>
</dbReference>
<accession>A0A4R6SN42</accession>
<dbReference type="Pfam" id="PF03816">
    <property type="entry name" value="LytR_cpsA_psr"/>
    <property type="match status" value="1"/>
</dbReference>
<evidence type="ECO:0000256" key="1">
    <source>
        <dbReference type="ARBA" id="ARBA00006068"/>
    </source>
</evidence>
<keyword evidence="3" id="KW-0472">Membrane</keyword>
<feature type="compositionally biased region" description="Low complexity" evidence="2">
    <location>
        <begin position="93"/>
        <end position="124"/>
    </location>
</feature>
<evidence type="ECO:0000256" key="3">
    <source>
        <dbReference type="SAM" id="Phobius"/>
    </source>
</evidence>
<feature type="compositionally biased region" description="Basic and acidic residues" evidence="2">
    <location>
        <begin position="225"/>
        <end position="248"/>
    </location>
</feature>
<comment type="similarity">
    <text evidence="1">Belongs to the LytR/CpsA/Psr (LCP) family.</text>
</comment>
<dbReference type="RefSeq" id="WP_166659043.1">
    <property type="nucleotide sequence ID" value="NZ_SNXZ01000001.1"/>
</dbReference>
<feature type="domain" description="Cell envelope-related transcriptional attenuator" evidence="4">
    <location>
        <begin position="488"/>
        <end position="652"/>
    </location>
</feature>
<keyword evidence="7" id="KW-1185">Reference proteome</keyword>
<feature type="transmembrane region" description="Helical" evidence="3">
    <location>
        <begin position="402"/>
        <end position="426"/>
    </location>
</feature>
<dbReference type="EMBL" id="SNXZ01000001">
    <property type="protein sequence ID" value="TDQ05447.1"/>
    <property type="molecule type" value="Genomic_DNA"/>
</dbReference>
<organism evidence="6 7">
    <name type="scientific">Labedaea rhizosphaerae</name>
    <dbReference type="NCBI Taxonomy" id="598644"/>
    <lineage>
        <taxon>Bacteria</taxon>
        <taxon>Bacillati</taxon>
        <taxon>Actinomycetota</taxon>
        <taxon>Actinomycetes</taxon>
        <taxon>Pseudonocardiales</taxon>
        <taxon>Pseudonocardiaceae</taxon>
        <taxon>Labedaea</taxon>
    </lineage>
</organism>
<keyword evidence="3" id="KW-0812">Transmembrane</keyword>
<name>A0A4R6SN42_LABRH</name>
<feature type="region of interest" description="Disordered" evidence="2">
    <location>
        <begin position="849"/>
        <end position="870"/>
    </location>
</feature>
<feature type="region of interest" description="Disordered" evidence="2">
    <location>
        <begin position="335"/>
        <end position="355"/>
    </location>
</feature>
<protein>
    <submittedName>
        <fullName evidence="6">LytR family transcriptional attenuator</fullName>
    </submittedName>
</protein>
<evidence type="ECO:0000259" key="4">
    <source>
        <dbReference type="Pfam" id="PF03816"/>
    </source>
</evidence>
<feature type="compositionally biased region" description="Low complexity" evidence="2">
    <location>
        <begin position="162"/>
        <end position="171"/>
    </location>
</feature>
<proteinExistence type="inferred from homology"/>
<evidence type="ECO:0000259" key="5">
    <source>
        <dbReference type="Pfam" id="PF13399"/>
    </source>
</evidence>
<dbReference type="PANTHER" id="PTHR33392">
    <property type="entry name" value="POLYISOPRENYL-TEICHOIC ACID--PEPTIDOGLYCAN TEICHOIC ACID TRANSFERASE TAGU"/>
    <property type="match status" value="1"/>
</dbReference>
<feature type="region of interest" description="Disordered" evidence="2">
    <location>
        <begin position="735"/>
        <end position="755"/>
    </location>
</feature>
<dbReference type="PANTHER" id="PTHR33392:SF6">
    <property type="entry name" value="POLYISOPRENYL-TEICHOIC ACID--PEPTIDOGLYCAN TEICHOIC ACID TRANSFERASE TAGU"/>
    <property type="match status" value="1"/>
</dbReference>
<reference evidence="6 7" key="1">
    <citation type="submission" date="2019-03" db="EMBL/GenBank/DDBJ databases">
        <title>Genomic Encyclopedia of Type Strains, Phase IV (KMG-IV): sequencing the most valuable type-strain genomes for metagenomic binning, comparative biology and taxonomic classification.</title>
        <authorList>
            <person name="Goeker M."/>
        </authorList>
    </citation>
    <scope>NUCLEOTIDE SEQUENCE [LARGE SCALE GENOMIC DNA]</scope>
    <source>
        <strain evidence="6 7">DSM 45361</strain>
    </source>
</reference>
<dbReference type="Gene3D" id="3.40.630.190">
    <property type="entry name" value="LCP protein"/>
    <property type="match status" value="1"/>
</dbReference>
<dbReference type="Pfam" id="PF13399">
    <property type="entry name" value="LytR_C"/>
    <property type="match status" value="1"/>
</dbReference>
<feature type="compositionally biased region" description="Polar residues" evidence="2">
    <location>
        <begin position="850"/>
        <end position="870"/>
    </location>
</feature>
<dbReference type="InterPro" id="IPR050922">
    <property type="entry name" value="LytR/CpsA/Psr_CW_biosynth"/>
</dbReference>
<keyword evidence="3" id="KW-1133">Transmembrane helix</keyword>
<dbReference type="InterPro" id="IPR027381">
    <property type="entry name" value="LytR/CpsA/Psr_C"/>
</dbReference>
<dbReference type="InterPro" id="IPR004474">
    <property type="entry name" value="LytR_CpsA_psr"/>
</dbReference>
<evidence type="ECO:0000313" key="7">
    <source>
        <dbReference type="Proteomes" id="UP000295444"/>
    </source>
</evidence>
<gene>
    <name evidence="6" type="ORF">EV186_1011417</name>
</gene>
<dbReference type="AlphaFoldDB" id="A0A4R6SN42"/>
<comment type="caution">
    <text evidence="6">The sequence shown here is derived from an EMBL/GenBank/DDBJ whole genome shotgun (WGS) entry which is preliminary data.</text>
</comment>
<feature type="compositionally biased region" description="Polar residues" evidence="2">
    <location>
        <begin position="83"/>
        <end position="92"/>
    </location>
</feature>
<evidence type="ECO:0000313" key="6">
    <source>
        <dbReference type="EMBL" id="TDQ05447.1"/>
    </source>
</evidence>
<dbReference type="NCBIfam" id="TIGR00350">
    <property type="entry name" value="lytR_cpsA_psr"/>
    <property type="match status" value="1"/>
</dbReference>
<dbReference type="Proteomes" id="UP000295444">
    <property type="component" value="Unassembled WGS sequence"/>
</dbReference>
<feature type="compositionally biased region" description="Pro residues" evidence="2">
    <location>
        <begin position="256"/>
        <end position="266"/>
    </location>
</feature>
<sequence length="881" mass="92946">METSGGVSVSDLVQRHTGSRPDLPLPGSEPGQRTGRRALPDPPQSGGRRRAPEPPAATNPPTGRRRAVTSHSSMKPVPPPTENPVQSPGTTSRRAPAPNGRPPANGHAAPANGHAAPTNGANGHTTGTSRANGYAGNQPPAQPPAQPPVQPPAPPAGRAANGHTGARPRTGGTTGVNGRPDAGGPVGPTGRRTPAGPSAPPPRRRTQPSGQFPPVPPPGATNDRPGNDRPGTDRPGTDRLDQEPRRQPGQESALLPVPPPGTPPSARPQHPSLPRFVPLPPPRSPQEQAPAKPGPKPGADPQDILGLTTEMEPIDESVQKRRKVDHTLARFSAVHDQMAEEERKRKAKRLLPWGQPDEEMEAELTHLSARPLDQPQAAEADEDPESDPQSLLEQKKGRRRHLIALTLKIVALVLAILIFVVTALAWGAKQWFDNKFNEVSALDQNSQDVKNAAAQADDENFLLVGSDTRAGATADEHVGDSAEVQGARSDTIMIAHVPKDRTRVEVISFPRDLEVTRPVCQRWDSKTGKYSADVPGATEVKLNSVYAVGGPKCVTKTVQKISGLNINHFIGIDFQGFKGMVDAVQGVEVCVEHPLKDTVLGTIVPQAGKAVNLTGDEALNFVRARHVIGDPTSDYGRIIRQQRFLSSLLRKAMSGQVLLDPGKLSGFVNAFAGSTFTDNVDSDQLMTLGQSLQRLSAGGVLFITVPTVGEANERGNEVLREADTRALFDAIINDTPLPGEKPATPAPNQPKPKPVDPHTVKIQVLNGGNTTGGIAGTTSDKLHELGYQIVRVDNAPDKVDHTVVRYGPDHADAAKALAATVPGARLEADESMAGAVVLVIGPEYDGTVKNGKSSGSSTQAPPTSTVPSNLTTVNAADVSCV</sequence>
<evidence type="ECO:0000256" key="2">
    <source>
        <dbReference type="SAM" id="MobiDB-lite"/>
    </source>
</evidence>
<feature type="compositionally biased region" description="Pro residues" evidence="2">
    <location>
        <begin position="140"/>
        <end position="155"/>
    </location>
</feature>
<feature type="domain" description="LytR/CpsA/Psr regulator C-terminal" evidence="5">
    <location>
        <begin position="759"/>
        <end position="844"/>
    </location>
</feature>
<feature type="region of interest" description="Disordered" evidence="2">
    <location>
        <begin position="1"/>
        <end position="322"/>
    </location>
</feature>